<keyword evidence="3" id="KW-1185">Reference proteome</keyword>
<keyword evidence="1" id="KW-0175">Coiled coil</keyword>
<dbReference type="RefSeq" id="WP_282200019.1">
    <property type="nucleotide sequence ID" value="NZ_BOQE01000001.1"/>
</dbReference>
<reference evidence="2" key="1">
    <citation type="journal article" date="2023" name="Int. J. Syst. Evol. Microbiol.">
        <title>Collibacillus ludicampi gen. nov., sp. nov., a new soil bacterium of the family Alicyclobacillaceae.</title>
        <authorList>
            <person name="Jojima T."/>
            <person name="Ioku Y."/>
            <person name="Fukuta Y."/>
            <person name="Shirasaka N."/>
            <person name="Matsumura Y."/>
            <person name="Mori M."/>
        </authorList>
    </citation>
    <scope>NUCLEOTIDE SEQUENCE</scope>
    <source>
        <strain evidence="2">TP075</strain>
    </source>
</reference>
<proteinExistence type="predicted"/>
<evidence type="ECO:0000256" key="1">
    <source>
        <dbReference type="SAM" id="Coils"/>
    </source>
</evidence>
<evidence type="ECO:0008006" key="4">
    <source>
        <dbReference type="Google" id="ProtNLM"/>
    </source>
</evidence>
<gene>
    <name evidence="2" type="ORF">DNHGIG_25360</name>
</gene>
<dbReference type="Proteomes" id="UP001057291">
    <property type="component" value="Unassembled WGS sequence"/>
</dbReference>
<protein>
    <recommendedName>
        <fullName evidence="4">DUF5082 domain-containing protein</fullName>
    </recommendedName>
</protein>
<evidence type="ECO:0000313" key="3">
    <source>
        <dbReference type="Proteomes" id="UP001057291"/>
    </source>
</evidence>
<feature type="coiled-coil region" evidence="1">
    <location>
        <begin position="90"/>
        <end position="117"/>
    </location>
</feature>
<sequence>MVDPWNFELIAIKKRLYDIEEQVHKKSTPVRVDKVEYRIENLIVEKLDNGTLDLGVHLGNEVGRGIGKGDDSKGNEWMLPAQPADLIEELQHVKKRVELLEIKMRNIEMRVEHLTRSVEYLEGLHS</sequence>
<accession>A0AAV4LGR9</accession>
<evidence type="ECO:0000313" key="2">
    <source>
        <dbReference type="EMBL" id="GIM46987.1"/>
    </source>
</evidence>
<dbReference type="AlphaFoldDB" id="A0AAV4LGR9"/>
<name>A0AAV4LGR9_9BACL</name>
<organism evidence="2 3">
    <name type="scientific">Collibacillus ludicampi</name>
    <dbReference type="NCBI Taxonomy" id="2771369"/>
    <lineage>
        <taxon>Bacteria</taxon>
        <taxon>Bacillati</taxon>
        <taxon>Bacillota</taxon>
        <taxon>Bacilli</taxon>
        <taxon>Bacillales</taxon>
        <taxon>Alicyclobacillaceae</taxon>
        <taxon>Collibacillus</taxon>
    </lineage>
</organism>
<comment type="caution">
    <text evidence="2">The sequence shown here is derived from an EMBL/GenBank/DDBJ whole genome shotgun (WGS) entry which is preliminary data.</text>
</comment>
<dbReference type="EMBL" id="BOQE01000001">
    <property type="protein sequence ID" value="GIM46987.1"/>
    <property type="molecule type" value="Genomic_DNA"/>
</dbReference>